<keyword evidence="12" id="KW-1185">Reference proteome</keyword>
<dbReference type="Proteomes" id="UP001203423">
    <property type="component" value="Unassembled WGS sequence"/>
</dbReference>
<proteinExistence type="inferred from homology"/>
<evidence type="ECO:0000256" key="1">
    <source>
        <dbReference type="ARBA" id="ARBA00002254"/>
    </source>
</evidence>
<keyword evidence="11" id="KW-0966">Cell projection</keyword>
<comment type="caution">
    <text evidence="11">The sequence shown here is derived from an EMBL/GenBank/DDBJ whole genome shotgun (WGS) entry which is preliminary data.</text>
</comment>
<evidence type="ECO:0000256" key="4">
    <source>
        <dbReference type="ARBA" id="ARBA00022475"/>
    </source>
</evidence>
<evidence type="ECO:0000256" key="7">
    <source>
        <dbReference type="ARBA" id="ARBA00022779"/>
    </source>
</evidence>
<dbReference type="InterPro" id="IPR005503">
    <property type="entry name" value="FliL"/>
</dbReference>
<keyword evidence="8 10" id="KW-1133">Transmembrane helix</keyword>
<evidence type="ECO:0000256" key="8">
    <source>
        <dbReference type="ARBA" id="ARBA00022989"/>
    </source>
</evidence>
<evidence type="ECO:0000256" key="5">
    <source>
        <dbReference type="ARBA" id="ARBA00022500"/>
    </source>
</evidence>
<keyword evidence="11" id="KW-0969">Cilium</keyword>
<evidence type="ECO:0000313" key="11">
    <source>
        <dbReference type="EMBL" id="MCL1126504.1"/>
    </source>
</evidence>
<evidence type="ECO:0000256" key="10">
    <source>
        <dbReference type="RuleBase" id="RU364125"/>
    </source>
</evidence>
<dbReference type="RefSeq" id="WP_248941893.1">
    <property type="nucleotide sequence ID" value="NZ_JAKIKS010000091.1"/>
</dbReference>
<evidence type="ECO:0000313" key="12">
    <source>
        <dbReference type="Proteomes" id="UP001203423"/>
    </source>
</evidence>
<name>A0ABT0LG15_9GAMM</name>
<dbReference type="PANTHER" id="PTHR35091:SF2">
    <property type="entry name" value="FLAGELLAR PROTEIN FLIL"/>
    <property type="match status" value="1"/>
</dbReference>
<keyword evidence="10" id="KW-0997">Cell inner membrane</keyword>
<keyword evidence="9 10" id="KW-0472">Membrane</keyword>
<comment type="function">
    <text evidence="1 10">Controls the rotational direction of flagella during chemotaxis.</text>
</comment>
<keyword evidence="4" id="KW-1003">Cell membrane</keyword>
<evidence type="ECO:0000256" key="2">
    <source>
        <dbReference type="ARBA" id="ARBA00004162"/>
    </source>
</evidence>
<keyword evidence="11" id="KW-0282">Flagellum</keyword>
<organism evidence="11 12">
    <name type="scientific">Shewanella surugensis</name>
    <dbReference type="NCBI Taxonomy" id="212020"/>
    <lineage>
        <taxon>Bacteria</taxon>
        <taxon>Pseudomonadati</taxon>
        <taxon>Pseudomonadota</taxon>
        <taxon>Gammaproteobacteria</taxon>
        <taxon>Alteromonadales</taxon>
        <taxon>Shewanellaceae</taxon>
        <taxon>Shewanella</taxon>
    </lineage>
</organism>
<dbReference type="EMBL" id="JAKIKS010000091">
    <property type="protein sequence ID" value="MCL1126504.1"/>
    <property type="molecule type" value="Genomic_DNA"/>
</dbReference>
<accession>A0ABT0LG15</accession>
<dbReference type="Pfam" id="PF03748">
    <property type="entry name" value="FliL"/>
    <property type="match status" value="1"/>
</dbReference>
<evidence type="ECO:0000256" key="3">
    <source>
        <dbReference type="ARBA" id="ARBA00008281"/>
    </source>
</evidence>
<reference evidence="11 12" key="1">
    <citation type="submission" date="2022-01" db="EMBL/GenBank/DDBJ databases">
        <title>Whole genome-based taxonomy of the Shewanellaceae.</title>
        <authorList>
            <person name="Martin-Rodriguez A.J."/>
        </authorList>
    </citation>
    <scope>NUCLEOTIDE SEQUENCE [LARGE SCALE GENOMIC DNA]</scope>
    <source>
        <strain evidence="11 12">DSM 17177</strain>
    </source>
</reference>
<gene>
    <name evidence="11" type="ORF">L2764_18945</name>
</gene>
<keyword evidence="5 10" id="KW-0145">Chemotaxis</keyword>
<protein>
    <recommendedName>
        <fullName evidence="10">Flagellar protein FliL</fullName>
    </recommendedName>
</protein>
<evidence type="ECO:0000256" key="6">
    <source>
        <dbReference type="ARBA" id="ARBA00022692"/>
    </source>
</evidence>
<dbReference type="PANTHER" id="PTHR35091">
    <property type="entry name" value="FLAGELLAR PROTEIN FLIL"/>
    <property type="match status" value="1"/>
</dbReference>
<comment type="similarity">
    <text evidence="3 10">Belongs to the FliL family.</text>
</comment>
<feature type="transmembrane region" description="Helical" evidence="10">
    <location>
        <begin position="12"/>
        <end position="30"/>
    </location>
</feature>
<keyword evidence="7 10" id="KW-0283">Flagellar rotation</keyword>
<evidence type="ECO:0000256" key="9">
    <source>
        <dbReference type="ARBA" id="ARBA00023136"/>
    </source>
</evidence>
<keyword evidence="6 10" id="KW-0812">Transmembrane</keyword>
<sequence length="152" mass="17487">MAFGKSSVNKKFTLSLFILAWTGVIFWVGWQAPHLIGGPFNQSNIEIKQERYYPLDRFVISVPGDQYPHYLLLEMALKSSSDNVKHTLSEADPLIRNGIMKMFASKKFEQINDPTQLEPLQKEALTLLSDLFVEHQYKIDLEGLLFTRIVIQ</sequence>
<comment type="subcellular location">
    <subcellularLocation>
        <location evidence="10">Cell inner membrane</location>
    </subcellularLocation>
    <subcellularLocation>
        <location evidence="2">Cell membrane</location>
        <topology evidence="2">Single-pass membrane protein</topology>
    </subcellularLocation>
</comment>